<evidence type="ECO:0000256" key="2">
    <source>
        <dbReference type="SAM" id="SignalP"/>
    </source>
</evidence>
<sequence length="1615" mass="167638">MILRTPRQHPNFATLFAALVVALSIPYSPARAQSWMPVGPSPTIMATPGGASTNVVGIGNNPVAGAMQAVLPSPTHPNMLFASAVNGGVWQTVDGGATWKPLGDDLPSLSIGAMSFDQSDPSYLWVGFGKQSSYNVSGASTGIVRFDTTTGAWSPPLGNDLMGKDISRIIANGNQIVVGIKTSPNDPGVWRSADGGATFTNASTGLPAGNITSLVNDPNNANRYYAAVVAGKDSAGIYQDPKGVYRSDDGGASWTWLSALPILKPASANMPLTQDIMLSIARDGTVVASVISPVSTPSGLLKENPPVTVYRSSNQGQSWTSMGSVGTTEYLPDGTTVQWGIYTSGQFGLHGALLVDPNDSTVVYLSGDAQGPGALVGDGLPTSIGARTYSGRLFRGKFNPATGQTVWEAITDDYTANGSGPHADSRFMMIDAAGNLLQTDDGGIYRRTDPTSRYGIWQSLNGNLQTGEIHDAAWNALSHTTVAAMQDNGSTIQLRAGNPTYAVVAGGDGGIAAVNSNWQLNGQRYAANYISSQHLGGPTRIRTDAANEGIAATTLDLGIEQNGQFLRFGDGTGQIDPPRPKKPVTKGQAAAAQTQTGIEVIPFYPSFVLNRVDPTRFAIGGYDLYAGQDPMVEDSQNPVRIVTQKLTNTGPTNLGFISLAYGAHNNADALLGGTGYRNDLAVNGDLYYTPDVNTTVPTSIYSSTGIQAALFDRSLGTGRVYASDGTHILRGAPTSNTAYAFTDISGNLPAGFNERRGLDHIDYNGVSALVAAGTHNVAGGNWLYTLRGPADATSFIWDTRLGKIPNSQVFGLDYSTEDDVLLAYTMGRGAFALADVTTYFPEATQLIFGQAGFDSLPVNAQLTDGQTLDGHAFGRPLIKRGAGTLSLAGATATYSGGTSLNGGLTLVDSDANLGVGGSGLSFDSGTLRFLAPFSLNRPINLMAGGGALDTGRLAVAQGSQPIGGTGQLTITGGGLYTLTTDNSYTGGTFISGATLAASKDSQLGAAGGGIGFDAGRLNLQDNFALNPSGTFNRPLTVYLGGGTLDTGNNDIPFAGSINGSGALTFLGHPLQIAGDLHMNAIWNGPMNVPASITLRGTGLINGPLTVRGRLYPGNSPGTMTVNGPVTQMPGSSFAVDIDGTGTANGPGNYSRLVVNGLANTYTANGQITPILRGITGAASNIYTPALGQGFTVVQAAGGVSGSYSGLTQPASGLLPGSRFDTVYGSQAVQLYVTPASYTGLDVLGIPTNANRQRVGGALERIRPAAGVRAPGGSQALFDALSPVGATQLAPTLDQLSGVSHAQLLWSDMNNSKMLTRQLMDLVGTSRRDERGVQTRAIDGKSDSSAWAYVLQRNSHQKDDSLGYGYDDTANGIMVGFERRLAPGAVAGISLGYADSRPTVTQGMGSGSLQNWQLMAYGSRERDGWFVEGAAGFGIGQISARRNVNLPGIGGVYRADLRSRNLTLEGQTGWRLEGDGPRLEASLGLQYLASRHLAASENGAASAAVLGISAGTLQSLAPSAGLAGSIPFKTAAMDWRASLRARVSHELLDKRPTLNTTLLGTSMDIKGAAVGRTTVTVGLGLSGQINQRVSVYADVAQETAGHWRATTASMGLRIMW</sequence>
<accession>A0A4R3M136</accession>
<dbReference type="InterPro" id="IPR013425">
    <property type="entry name" value="Autotrns_rpt"/>
</dbReference>
<evidence type="ECO:0000256" key="1">
    <source>
        <dbReference type="ARBA" id="ARBA00022729"/>
    </source>
</evidence>
<dbReference type="PANTHER" id="PTHR43739">
    <property type="entry name" value="XYLOGLUCANASE (EUROFUNG)"/>
    <property type="match status" value="1"/>
</dbReference>
<feature type="domain" description="Autotransporter" evidence="3">
    <location>
        <begin position="1338"/>
        <end position="1615"/>
    </location>
</feature>
<evidence type="ECO:0000259" key="3">
    <source>
        <dbReference type="PROSITE" id="PS51208"/>
    </source>
</evidence>
<proteinExistence type="predicted"/>
<dbReference type="Pfam" id="PF03797">
    <property type="entry name" value="Autotransporter"/>
    <property type="match status" value="1"/>
</dbReference>
<dbReference type="InterPro" id="IPR036278">
    <property type="entry name" value="Sialidase_sf"/>
</dbReference>
<name>A0A4R3M136_9BURK</name>
<dbReference type="SUPFAM" id="SSF103515">
    <property type="entry name" value="Autotransporter"/>
    <property type="match status" value="1"/>
</dbReference>
<comment type="caution">
    <text evidence="4">The sequence shown here is derived from an EMBL/GenBank/DDBJ whole genome shotgun (WGS) entry which is preliminary data.</text>
</comment>
<evidence type="ECO:0000313" key="4">
    <source>
        <dbReference type="EMBL" id="TCT04805.1"/>
    </source>
</evidence>
<dbReference type="Gene3D" id="2.130.10.10">
    <property type="entry name" value="YVTN repeat-like/Quinoprotein amine dehydrogenase"/>
    <property type="match status" value="2"/>
</dbReference>
<dbReference type="GO" id="GO:0010411">
    <property type="term" value="P:xyloglucan metabolic process"/>
    <property type="evidence" value="ECO:0007669"/>
    <property type="project" value="TreeGrafter"/>
</dbReference>
<dbReference type="InterPro" id="IPR052025">
    <property type="entry name" value="Xyloglucanase_GH74"/>
</dbReference>
<dbReference type="RefSeq" id="WP_132583542.1">
    <property type="nucleotide sequence ID" value="NZ_SMAJ01000011.1"/>
</dbReference>
<dbReference type="Gene3D" id="2.40.128.130">
    <property type="entry name" value="Autotransporter beta-domain"/>
    <property type="match status" value="1"/>
</dbReference>
<dbReference type="InterPro" id="IPR005546">
    <property type="entry name" value="Autotransporte_beta"/>
</dbReference>
<dbReference type="Pfam" id="PF12951">
    <property type="entry name" value="PATR"/>
    <property type="match status" value="2"/>
</dbReference>
<dbReference type="SMART" id="SM00869">
    <property type="entry name" value="Autotransporter"/>
    <property type="match status" value="1"/>
</dbReference>
<dbReference type="Proteomes" id="UP000295525">
    <property type="component" value="Unassembled WGS sequence"/>
</dbReference>
<dbReference type="SUPFAM" id="SSF50939">
    <property type="entry name" value="Sialidases"/>
    <property type="match status" value="1"/>
</dbReference>
<organism evidence="4 5">
    <name type="scientific">Paralcaligenes ureilyticus</name>
    <dbReference type="NCBI Taxonomy" id="627131"/>
    <lineage>
        <taxon>Bacteria</taxon>
        <taxon>Pseudomonadati</taxon>
        <taxon>Pseudomonadota</taxon>
        <taxon>Betaproteobacteria</taxon>
        <taxon>Burkholderiales</taxon>
        <taxon>Alcaligenaceae</taxon>
        <taxon>Paralcaligenes</taxon>
    </lineage>
</organism>
<dbReference type="InterPro" id="IPR015943">
    <property type="entry name" value="WD40/YVTN_repeat-like_dom_sf"/>
</dbReference>
<dbReference type="NCBIfam" id="TIGR02601">
    <property type="entry name" value="autotrns_rpt"/>
    <property type="match status" value="1"/>
</dbReference>
<protein>
    <submittedName>
        <fullName evidence="4">Autotransporter-associated beta strand protein</fullName>
    </submittedName>
</protein>
<reference evidence="4 5" key="1">
    <citation type="submission" date="2019-03" db="EMBL/GenBank/DDBJ databases">
        <title>Genomic Encyclopedia of Type Strains, Phase IV (KMG-IV): sequencing the most valuable type-strain genomes for metagenomic binning, comparative biology and taxonomic classification.</title>
        <authorList>
            <person name="Goeker M."/>
        </authorList>
    </citation>
    <scope>NUCLEOTIDE SEQUENCE [LARGE SCALE GENOMIC DNA]</scope>
    <source>
        <strain evidence="4 5">DSM 24591</strain>
    </source>
</reference>
<dbReference type="PROSITE" id="PS51208">
    <property type="entry name" value="AUTOTRANSPORTER"/>
    <property type="match status" value="1"/>
</dbReference>
<feature type="signal peptide" evidence="2">
    <location>
        <begin position="1"/>
        <end position="32"/>
    </location>
</feature>
<dbReference type="OrthoDB" id="9764804at2"/>
<gene>
    <name evidence="4" type="ORF">EDC26_11120</name>
</gene>
<dbReference type="PANTHER" id="PTHR43739:SF5">
    <property type="entry name" value="EXO-ALPHA-SIALIDASE"/>
    <property type="match status" value="1"/>
</dbReference>
<keyword evidence="1 2" id="KW-0732">Signal</keyword>
<dbReference type="InterPro" id="IPR011050">
    <property type="entry name" value="Pectin_lyase_fold/virulence"/>
</dbReference>
<keyword evidence="5" id="KW-1185">Reference proteome</keyword>
<dbReference type="EMBL" id="SMAJ01000011">
    <property type="protein sequence ID" value="TCT04805.1"/>
    <property type="molecule type" value="Genomic_DNA"/>
</dbReference>
<dbReference type="SUPFAM" id="SSF51126">
    <property type="entry name" value="Pectin lyase-like"/>
    <property type="match status" value="1"/>
</dbReference>
<dbReference type="InterPro" id="IPR036709">
    <property type="entry name" value="Autotransporte_beta_dom_sf"/>
</dbReference>
<feature type="chain" id="PRO_5020688422" evidence="2">
    <location>
        <begin position="33"/>
        <end position="1615"/>
    </location>
</feature>
<evidence type="ECO:0000313" key="5">
    <source>
        <dbReference type="Proteomes" id="UP000295525"/>
    </source>
</evidence>